<name>A0A212J3A9_9BACT</name>
<gene>
    <name evidence="2" type="ORF">KL86DYS1_11001</name>
</gene>
<reference evidence="2" key="1">
    <citation type="submission" date="2016-04" db="EMBL/GenBank/DDBJ databases">
        <authorList>
            <person name="Evans L.H."/>
            <person name="Alamgir A."/>
            <person name="Owens N."/>
            <person name="Weber N.D."/>
            <person name="Virtaneva K."/>
            <person name="Barbian K."/>
            <person name="Babar A."/>
            <person name="Rosenke K."/>
        </authorList>
    </citation>
    <scope>NUCLEOTIDE SEQUENCE</scope>
    <source>
        <strain evidence="2">86-1</strain>
    </source>
</reference>
<proteinExistence type="predicted"/>
<organism evidence="2">
    <name type="scientific">uncultured Dysgonomonas sp</name>
    <dbReference type="NCBI Taxonomy" id="206096"/>
    <lineage>
        <taxon>Bacteria</taxon>
        <taxon>Pseudomonadati</taxon>
        <taxon>Bacteroidota</taxon>
        <taxon>Bacteroidia</taxon>
        <taxon>Bacteroidales</taxon>
        <taxon>Dysgonomonadaceae</taxon>
        <taxon>Dysgonomonas</taxon>
        <taxon>environmental samples</taxon>
    </lineage>
</organism>
<protein>
    <recommendedName>
        <fullName evidence="1">Putative zinc ribbon domain-containing protein</fullName>
    </recommendedName>
</protein>
<dbReference type="InterPro" id="IPR025868">
    <property type="entry name" value="Zn_ribbon_dom_put"/>
</dbReference>
<evidence type="ECO:0000259" key="1">
    <source>
        <dbReference type="Pfam" id="PF12674"/>
    </source>
</evidence>
<dbReference type="Pfam" id="PF12674">
    <property type="entry name" value="Zn_ribbon_2"/>
    <property type="match status" value="1"/>
</dbReference>
<dbReference type="AlphaFoldDB" id="A0A212J3A9"/>
<evidence type="ECO:0000313" key="2">
    <source>
        <dbReference type="EMBL" id="SBV93946.1"/>
    </source>
</evidence>
<feature type="domain" description="Putative zinc ribbon" evidence="1">
    <location>
        <begin position="5"/>
        <end position="88"/>
    </location>
</feature>
<sequence>MNQKFCQSCGMPLNVSEDFGTNADQSKNDEYCTYCFKDGKFTEDITMDEMIEHCVQYLDDFNKDTEQKLTKEQAIAQMKEYFPTLKRWASA</sequence>
<dbReference type="EMBL" id="FLUM01000001">
    <property type="protein sequence ID" value="SBV93946.1"/>
    <property type="molecule type" value="Genomic_DNA"/>
</dbReference>
<accession>A0A212J3A9</accession>